<organism evidence="1 2">
    <name type="scientific">Vulgatibacter incomptus</name>
    <dbReference type="NCBI Taxonomy" id="1391653"/>
    <lineage>
        <taxon>Bacteria</taxon>
        <taxon>Pseudomonadati</taxon>
        <taxon>Myxococcota</taxon>
        <taxon>Myxococcia</taxon>
        <taxon>Myxococcales</taxon>
        <taxon>Cystobacterineae</taxon>
        <taxon>Vulgatibacteraceae</taxon>
        <taxon>Vulgatibacter</taxon>
    </lineage>
</organism>
<proteinExistence type="predicted"/>
<gene>
    <name evidence="1" type="ORF">AKJ08_2099</name>
</gene>
<name>A0A0K1PDZ2_9BACT</name>
<protein>
    <recommendedName>
        <fullName evidence="3">Type IV fimbrial biogenesis protein PilV</fullName>
    </recommendedName>
</protein>
<dbReference type="STRING" id="1391653.AKJ08_2099"/>
<evidence type="ECO:0000313" key="1">
    <source>
        <dbReference type="EMBL" id="AKU91712.1"/>
    </source>
</evidence>
<keyword evidence="2" id="KW-1185">Reference proteome</keyword>
<dbReference type="EMBL" id="CP012332">
    <property type="protein sequence ID" value="AKU91712.1"/>
    <property type="molecule type" value="Genomic_DNA"/>
</dbReference>
<dbReference type="Proteomes" id="UP000055590">
    <property type="component" value="Chromosome"/>
</dbReference>
<accession>A0A0K1PDZ2</accession>
<sequence length="173" mass="17765">MEVLVAMAVLAIGLVGSAQLIGYSIARSVQARKVSAAQHLGNEILERLRTEVRFDGGMAGPVSGLSEGVAVTAANAWAADRLPYRIDEAVNGNGGAIAGCNPAGAVDPGPGTNYGVGPLAFRFEGNVYWVCYRLAAAPAGYPTGSIDALVKVLWQGTSGVQARHVSAVLVGSW</sequence>
<dbReference type="AlphaFoldDB" id="A0A0K1PDZ2"/>
<reference evidence="1 2" key="1">
    <citation type="submission" date="2015-08" db="EMBL/GenBank/DDBJ databases">
        <authorList>
            <person name="Babu N.S."/>
            <person name="Beckwith C.J."/>
            <person name="Beseler K.G."/>
            <person name="Brison A."/>
            <person name="Carone J.V."/>
            <person name="Caskin T.P."/>
            <person name="Diamond M."/>
            <person name="Durham M.E."/>
            <person name="Foxe J.M."/>
            <person name="Go M."/>
            <person name="Henderson B.A."/>
            <person name="Jones I.B."/>
            <person name="McGettigan J.A."/>
            <person name="Micheletti S.J."/>
            <person name="Nasrallah M.E."/>
            <person name="Ortiz D."/>
            <person name="Piller C.R."/>
            <person name="Privatt S.R."/>
            <person name="Schneider S.L."/>
            <person name="Sharp S."/>
            <person name="Smith T.C."/>
            <person name="Stanton J.D."/>
            <person name="Ullery H.E."/>
            <person name="Wilson R.J."/>
            <person name="Serrano M.G."/>
            <person name="Buck G."/>
            <person name="Lee V."/>
            <person name="Wang Y."/>
            <person name="Carvalho R."/>
            <person name="Voegtly L."/>
            <person name="Shi R."/>
            <person name="Duckworth R."/>
            <person name="Johnson A."/>
            <person name="Loviza R."/>
            <person name="Walstead R."/>
            <person name="Shah Z."/>
            <person name="Kiflezghi M."/>
            <person name="Wade K."/>
            <person name="Ball S.L."/>
            <person name="Bradley K.W."/>
            <person name="Asai D.J."/>
            <person name="Bowman C.A."/>
            <person name="Russell D.A."/>
            <person name="Pope W.H."/>
            <person name="Jacobs-Sera D."/>
            <person name="Hendrix R.W."/>
            <person name="Hatfull G.F."/>
        </authorList>
    </citation>
    <scope>NUCLEOTIDE SEQUENCE [LARGE SCALE GENOMIC DNA]</scope>
    <source>
        <strain evidence="1 2">DSM 27710</strain>
    </source>
</reference>
<evidence type="ECO:0000313" key="2">
    <source>
        <dbReference type="Proteomes" id="UP000055590"/>
    </source>
</evidence>
<evidence type="ECO:0008006" key="3">
    <source>
        <dbReference type="Google" id="ProtNLM"/>
    </source>
</evidence>
<dbReference type="KEGG" id="vin:AKJ08_2099"/>